<keyword evidence="1" id="KW-0812">Transmembrane</keyword>
<feature type="transmembrane region" description="Helical" evidence="1">
    <location>
        <begin position="31"/>
        <end position="51"/>
    </location>
</feature>
<dbReference type="OrthoDB" id="3404679at2"/>
<dbReference type="PANTHER" id="PTHR23028">
    <property type="entry name" value="ACETYLTRANSFERASE"/>
    <property type="match status" value="1"/>
</dbReference>
<dbReference type="AlphaFoldDB" id="A0A5P9Q5M2"/>
<feature type="transmembrane region" description="Helical" evidence="1">
    <location>
        <begin position="254"/>
        <end position="273"/>
    </location>
</feature>
<keyword evidence="1" id="KW-1133">Transmembrane helix</keyword>
<proteinExistence type="predicted"/>
<feature type="domain" description="Acyltransferase 3" evidence="2">
    <location>
        <begin position="34"/>
        <end position="358"/>
    </location>
</feature>
<keyword evidence="1" id="KW-0472">Membrane</keyword>
<dbReference type="InterPro" id="IPR043968">
    <property type="entry name" value="SGNH"/>
</dbReference>
<dbReference type="GO" id="GO:0016747">
    <property type="term" value="F:acyltransferase activity, transferring groups other than amino-acyl groups"/>
    <property type="evidence" value="ECO:0007669"/>
    <property type="project" value="InterPro"/>
</dbReference>
<feature type="transmembrane region" description="Helical" evidence="1">
    <location>
        <begin position="98"/>
        <end position="117"/>
    </location>
</feature>
<feature type="transmembrane region" description="Helical" evidence="1">
    <location>
        <begin position="192"/>
        <end position="213"/>
    </location>
</feature>
<evidence type="ECO:0000256" key="1">
    <source>
        <dbReference type="SAM" id="Phobius"/>
    </source>
</evidence>
<dbReference type="Pfam" id="PF19040">
    <property type="entry name" value="SGNH"/>
    <property type="match status" value="1"/>
</dbReference>
<evidence type="ECO:0000313" key="4">
    <source>
        <dbReference type="EMBL" id="QFU96649.1"/>
    </source>
</evidence>
<organism evidence="4 5">
    <name type="scientific">Luteimicrobium xylanilyticum</name>
    <dbReference type="NCBI Taxonomy" id="1133546"/>
    <lineage>
        <taxon>Bacteria</taxon>
        <taxon>Bacillati</taxon>
        <taxon>Actinomycetota</taxon>
        <taxon>Actinomycetes</taxon>
        <taxon>Micrococcales</taxon>
        <taxon>Luteimicrobium</taxon>
    </lineage>
</organism>
<dbReference type="InterPro" id="IPR050879">
    <property type="entry name" value="Acyltransferase_3"/>
</dbReference>
<name>A0A5P9Q5M2_9MICO</name>
<feature type="transmembrane region" description="Helical" evidence="1">
    <location>
        <begin position="376"/>
        <end position="397"/>
    </location>
</feature>
<dbReference type="GO" id="GO:0016020">
    <property type="term" value="C:membrane"/>
    <property type="evidence" value="ECO:0007669"/>
    <property type="project" value="TreeGrafter"/>
</dbReference>
<dbReference type="PANTHER" id="PTHR23028:SF53">
    <property type="entry name" value="ACYL_TRANSF_3 DOMAIN-CONTAINING PROTEIN"/>
    <property type="match status" value="1"/>
</dbReference>
<dbReference type="KEGG" id="lxl:KDY119_00133"/>
<dbReference type="InterPro" id="IPR002656">
    <property type="entry name" value="Acyl_transf_3_dom"/>
</dbReference>
<feature type="transmembrane region" description="Helical" evidence="1">
    <location>
        <begin position="57"/>
        <end position="78"/>
    </location>
</feature>
<evidence type="ECO:0000313" key="5">
    <source>
        <dbReference type="Proteomes" id="UP000326702"/>
    </source>
</evidence>
<feature type="transmembrane region" description="Helical" evidence="1">
    <location>
        <begin position="320"/>
        <end position="340"/>
    </location>
</feature>
<feature type="domain" description="SGNH" evidence="3">
    <location>
        <begin position="461"/>
        <end position="686"/>
    </location>
</feature>
<keyword evidence="5" id="KW-1185">Reference proteome</keyword>
<feature type="transmembrane region" description="Helical" evidence="1">
    <location>
        <begin position="225"/>
        <end position="242"/>
    </location>
</feature>
<protein>
    <submittedName>
        <fullName evidence="4">Membrane-bound transacylase BcsY</fullName>
    </submittedName>
</protein>
<gene>
    <name evidence="4" type="ORF">KDY119_00133</name>
</gene>
<evidence type="ECO:0000259" key="3">
    <source>
        <dbReference type="Pfam" id="PF19040"/>
    </source>
</evidence>
<dbReference type="EMBL" id="CP045529">
    <property type="protein sequence ID" value="QFU96649.1"/>
    <property type="molecule type" value="Genomic_DNA"/>
</dbReference>
<evidence type="ECO:0000259" key="2">
    <source>
        <dbReference type="Pfam" id="PF01757"/>
    </source>
</evidence>
<dbReference type="GO" id="GO:0009103">
    <property type="term" value="P:lipopolysaccharide biosynthetic process"/>
    <property type="evidence" value="ECO:0007669"/>
    <property type="project" value="TreeGrafter"/>
</dbReference>
<sequence>MPALVTRAASSVARPSELAPAAGRPAGHTGFLPEVHLLRALAIVLVVAYHAGVLRGGFVGVDVFFVVSGYLMTAQLVARAGDGRVGLAAFYARRAARLLPAALAVVVATALVGSFLLPVTQRAGLTDDARASTLFAENWLLAARQTDYLADGLAASPFQHFWSLAVEEQFYLIWPVVIAVCLAAGRRRGTRSVRVGVLVVLVVSFAVCLVWGRTGSPAIYEATPTRAWELAAGGLVAVLPCQTNCSTWERLRRGLVWSGLSVVALVAVMFDGSGGYPDARALLLIAGACAVTLAARPNSTTAPARLAVRQPVRWLGDASYSLYLWHWPTLVLLAGAGGAGSGVGRRALAVALAVGIAAVSRRWIEIPALAYGRARRPASVGVVTCAALIMTLAVAGLPREVSDHDLASQREASVALLAAAPARLGAASITDSGWRTYSEGSAIAPVPADARSDVPARAATCKAPASSSKTPRCVFGDPDATTTVALVGDSHMEQYVPAFEVLARQHRWRVTTYLHSSCPFSLAERTSDRDRGGPCLRANAATLAEVGSDPSIDVVVTSGRSAVPWVEDGSAPDPVRGLVDVWRELAKKAPVVAIRDNPLSMPGDATQACVADHLRDPDHCDRTLAAALPYDPQTAAAALVPGLHLLDLTDAFCANGTCPAVVGNVLVNRDEQHLTATYARTLAPRIGPTIEDVLADGR</sequence>
<accession>A0A5P9Q5M2</accession>
<reference evidence="4 5" key="1">
    <citation type="submission" date="2019-10" db="EMBL/GenBank/DDBJ databases">
        <title>Genome sequence of Luteimicrobium xylanilyticum HY-24.</title>
        <authorList>
            <person name="Kim D.Y."/>
            <person name="Park H.-Y."/>
        </authorList>
    </citation>
    <scope>NUCLEOTIDE SEQUENCE [LARGE SCALE GENOMIC DNA]</scope>
    <source>
        <strain evidence="4 5">HY-24</strain>
    </source>
</reference>
<dbReference type="RefSeq" id="WP_083891244.1">
    <property type="nucleotide sequence ID" value="NZ_BAABIH010000019.1"/>
</dbReference>
<dbReference type="Pfam" id="PF01757">
    <property type="entry name" value="Acyl_transf_3"/>
    <property type="match status" value="1"/>
</dbReference>
<dbReference type="Proteomes" id="UP000326702">
    <property type="component" value="Chromosome"/>
</dbReference>